<protein>
    <submittedName>
        <fullName evidence="1">Uncharacterized protein</fullName>
    </submittedName>
</protein>
<proteinExistence type="predicted"/>
<comment type="caution">
    <text evidence="1">The sequence shown here is derived from an EMBL/GenBank/DDBJ whole genome shotgun (WGS) entry which is preliminary data.</text>
</comment>
<accession>A0ABQ9ZD47</accession>
<reference evidence="1 2" key="1">
    <citation type="journal article" date="2023" name="Nucleic Acids Res.">
        <title>The hologenome of Daphnia magna reveals possible DNA methylation and microbiome-mediated evolution of the host genome.</title>
        <authorList>
            <person name="Chaturvedi A."/>
            <person name="Li X."/>
            <person name="Dhandapani V."/>
            <person name="Marshall H."/>
            <person name="Kissane S."/>
            <person name="Cuenca-Cambronero M."/>
            <person name="Asole G."/>
            <person name="Calvet F."/>
            <person name="Ruiz-Romero M."/>
            <person name="Marangio P."/>
            <person name="Guigo R."/>
            <person name="Rago D."/>
            <person name="Mirbahai L."/>
            <person name="Eastwood N."/>
            <person name="Colbourne J.K."/>
            <person name="Zhou J."/>
            <person name="Mallon E."/>
            <person name="Orsini L."/>
        </authorList>
    </citation>
    <scope>NUCLEOTIDE SEQUENCE [LARGE SCALE GENOMIC DNA]</scope>
    <source>
        <strain evidence="1">LRV0_1</strain>
    </source>
</reference>
<sequence>MSELCLYSSDQFTSNQRLTLFLLEKKSTAIISVISYESEASGLDRFTGRDPDYKMEVALGSTFNRRH</sequence>
<evidence type="ECO:0000313" key="2">
    <source>
        <dbReference type="Proteomes" id="UP001234178"/>
    </source>
</evidence>
<dbReference type="Proteomes" id="UP001234178">
    <property type="component" value="Unassembled WGS sequence"/>
</dbReference>
<gene>
    <name evidence="1" type="ORF">OUZ56_019958</name>
</gene>
<evidence type="ECO:0000313" key="1">
    <source>
        <dbReference type="EMBL" id="KAK4010829.1"/>
    </source>
</evidence>
<keyword evidence="2" id="KW-1185">Reference proteome</keyword>
<dbReference type="EMBL" id="JAOYFB010000003">
    <property type="protein sequence ID" value="KAK4010829.1"/>
    <property type="molecule type" value="Genomic_DNA"/>
</dbReference>
<organism evidence="1 2">
    <name type="scientific">Daphnia magna</name>
    <dbReference type="NCBI Taxonomy" id="35525"/>
    <lineage>
        <taxon>Eukaryota</taxon>
        <taxon>Metazoa</taxon>
        <taxon>Ecdysozoa</taxon>
        <taxon>Arthropoda</taxon>
        <taxon>Crustacea</taxon>
        <taxon>Branchiopoda</taxon>
        <taxon>Diplostraca</taxon>
        <taxon>Cladocera</taxon>
        <taxon>Anomopoda</taxon>
        <taxon>Daphniidae</taxon>
        <taxon>Daphnia</taxon>
    </lineage>
</organism>
<name>A0ABQ9ZD47_9CRUS</name>